<dbReference type="SUPFAM" id="SSF53850">
    <property type="entry name" value="Periplasmic binding protein-like II"/>
    <property type="match status" value="1"/>
</dbReference>
<evidence type="ECO:0000256" key="2">
    <source>
        <dbReference type="ARBA" id="ARBA00022475"/>
    </source>
</evidence>
<evidence type="ECO:0000256" key="3">
    <source>
        <dbReference type="ARBA" id="ARBA00022692"/>
    </source>
</evidence>
<gene>
    <name evidence="8" type="ORF">H9777_05505</name>
</gene>
<dbReference type="GO" id="GO:0005886">
    <property type="term" value="C:plasma membrane"/>
    <property type="evidence" value="ECO:0007669"/>
    <property type="project" value="UniProtKB-SubCell"/>
</dbReference>
<sequence length="432" mass="48056">MNKTFIIIHREFMNRVSKKSFIILTVLMPFIFAALIFVPLMLSMVKSDEQKNIAVIDHTGKYFPMMANDESYLFYPEEEMKEEFRSDTTVYSAVIEITADLIENPDAAAIYSRKEIPQGLSRIVNNAINEQIRHDKLVSYNIPQLQRIMNDFDQTYSIRTIKWSDDGSESESNAGVAVAAGMILTFLIYMFVMSYGGMVMQSVMEEKTNRIVELMISSVRPFQLMIGKIIGIGLVGILQLAIWGVMLAIIITVAGLMFGVSAMSNPDAMMAATSTPMPEPSEANAILASIHNLNLPALGGIFVLNFIGGYLVYASIFAAIGASINEAEDSQQFMTPIIFLLVFALYAAIYSAENADGPLAVWCSMIPFTSPIVSMVRVSLDAPVWQTTVSLIILYASAFTLIWIAGKIYRVGILMYGKKPSLKEMIKWISYK</sequence>
<name>A0A948TBE6_9BACT</name>
<feature type="transmembrane region" description="Helical" evidence="6">
    <location>
        <begin position="392"/>
        <end position="417"/>
    </location>
</feature>
<dbReference type="InterPro" id="IPR051449">
    <property type="entry name" value="ABC-2_transporter_component"/>
</dbReference>
<evidence type="ECO:0000313" key="8">
    <source>
        <dbReference type="EMBL" id="MBU3837761.1"/>
    </source>
</evidence>
<dbReference type="Gene3D" id="3.40.190.10">
    <property type="entry name" value="Periplasmic binding protein-like II"/>
    <property type="match status" value="1"/>
</dbReference>
<evidence type="ECO:0000256" key="1">
    <source>
        <dbReference type="ARBA" id="ARBA00004651"/>
    </source>
</evidence>
<reference evidence="8" key="1">
    <citation type="journal article" date="2021" name="PeerJ">
        <title>Extensive microbial diversity within the chicken gut microbiome revealed by metagenomics and culture.</title>
        <authorList>
            <person name="Gilroy R."/>
            <person name="Ravi A."/>
            <person name="Getino M."/>
            <person name="Pursley I."/>
            <person name="Horton D.L."/>
            <person name="Alikhan N.F."/>
            <person name="Baker D."/>
            <person name="Gharbi K."/>
            <person name="Hall N."/>
            <person name="Watson M."/>
            <person name="Adriaenssens E.M."/>
            <person name="Foster-Nyarko E."/>
            <person name="Jarju S."/>
            <person name="Secka A."/>
            <person name="Antonio M."/>
            <person name="Oren A."/>
            <person name="Chaudhuri R.R."/>
            <person name="La Ragione R."/>
            <person name="Hildebrand F."/>
            <person name="Pallen M.J."/>
        </authorList>
    </citation>
    <scope>NUCLEOTIDE SEQUENCE</scope>
    <source>
        <strain evidence="8">G4-2901</strain>
    </source>
</reference>
<feature type="domain" description="ABC-2 type transporter transmembrane" evidence="7">
    <location>
        <begin position="19"/>
        <end position="405"/>
    </location>
</feature>
<feature type="transmembrane region" description="Helical" evidence="6">
    <location>
        <begin position="211"/>
        <end position="234"/>
    </location>
</feature>
<proteinExistence type="predicted"/>
<dbReference type="PANTHER" id="PTHR30294">
    <property type="entry name" value="MEMBRANE COMPONENT OF ABC TRANSPORTER YHHJ-RELATED"/>
    <property type="match status" value="1"/>
</dbReference>
<feature type="transmembrane region" description="Helical" evidence="6">
    <location>
        <begin position="297"/>
        <end position="321"/>
    </location>
</feature>
<feature type="transmembrane region" description="Helical" evidence="6">
    <location>
        <begin position="174"/>
        <end position="199"/>
    </location>
</feature>
<protein>
    <submittedName>
        <fullName evidence="8">ABC transporter permease</fullName>
    </submittedName>
</protein>
<feature type="transmembrane region" description="Helical" evidence="6">
    <location>
        <begin position="240"/>
        <end position="260"/>
    </location>
</feature>
<comment type="caution">
    <text evidence="8">The sequence shown here is derived from an EMBL/GenBank/DDBJ whole genome shotgun (WGS) entry which is preliminary data.</text>
</comment>
<dbReference type="Proteomes" id="UP000783796">
    <property type="component" value="Unassembled WGS sequence"/>
</dbReference>
<evidence type="ECO:0000256" key="6">
    <source>
        <dbReference type="SAM" id="Phobius"/>
    </source>
</evidence>
<dbReference type="EMBL" id="JAHLFW010000048">
    <property type="protein sequence ID" value="MBU3837761.1"/>
    <property type="molecule type" value="Genomic_DNA"/>
</dbReference>
<feature type="transmembrane region" description="Helical" evidence="6">
    <location>
        <begin position="333"/>
        <end position="352"/>
    </location>
</feature>
<evidence type="ECO:0000256" key="5">
    <source>
        <dbReference type="ARBA" id="ARBA00023136"/>
    </source>
</evidence>
<evidence type="ECO:0000313" key="9">
    <source>
        <dbReference type="Proteomes" id="UP000783796"/>
    </source>
</evidence>
<keyword evidence="3 6" id="KW-0812">Transmembrane</keyword>
<accession>A0A948TBE6</accession>
<dbReference type="PANTHER" id="PTHR30294:SF29">
    <property type="entry name" value="MULTIDRUG ABC TRANSPORTER PERMEASE YBHS-RELATED"/>
    <property type="match status" value="1"/>
</dbReference>
<dbReference type="GO" id="GO:0140359">
    <property type="term" value="F:ABC-type transporter activity"/>
    <property type="evidence" value="ECO:0007669"/>
    <property type="project" value="InterPro"/>
</dbReference>
<comment type="subcellular location">
    <subcellularLocation>
        <location evidence="1">Cell membrane</location>
        <topology evidence="1">Multi-pass membrane protein</topology>
    </subcellularLocation>
</comment>
<evidence type="ECO:0000256" key="4">
    <source>
        <dbReference type="ARBA" id="ARBA00022989"/>
    </source>
</evidence>
<keyword evidence="5 6" id="KW-0472">Membrane</keyword>
<dbReference type="InterPro" id="IPR013525">
    <property type="entry name" value="ABC2_TM"/>
</dbReference>
<organism evidence="8 9">
    <name type="scientific">Candidatus Phocaeicola faecigallinarum</name>
    <dbReference type="NCBI Taxonomy" id="2838732"/>
    <lineage>
        <taxon>Bacteria</taxon>
        <taxon>Pseudomonadati</taxon>
        <taxon>Bacteroidota</taxon>
        <taxon>Bacteroidia</taxon>
        <taxon>Bacteroidales</taxon>
        <taxon>Bacteroidaceae</taxon>
        <taxon>Phocaeicola</taxon>
    </lineage>
</organism>
<keyword evidence="2" id="KW-1003">Cell membrane</keyword>
<dbReference type="Pfam" id="PF12698">
    <property type="entry name" value="ABC2_membrane_3"/>
    <property type="match status" value="1"/>
</dbReference>
<reference evidence="8" key="2">
    <citation type="submission" date="2021-04" db="EMBL/GenBank/DDBJ databases">
        <authorList>
            <person name="Gilroy R."/>
        </authorList>
    </citation>
    <scope>NUCLEOTIDE SEQUENCE</scope>
    <source>
        <strain evidence="8">G4-2901</strain>
    </source>
</reference>
<dbReference type="AlphaFoldDB" id="A0A948TBE6"/>
<evidence type="ECO:0000259" key="7">
    <source>
        <dbReference type="Pfam" id="PF12698"/>
    </source>
</evidence>
<keyword evidence="4 6" id="KW-1133">Transmembrane helix</keyword>
<feature type="transmembrane region" description="Helical" evidence="6">
    <location>
        <begin position="21"/>
        <end position="42"/>
    </location>
</feature>
<feature type="transmembrane region" description="Helical" evidence="6">
    <location>
        <begin position="359"/>
        <end position="380"/>
    </location>
</feature>